<comment type="caution">
    <text evidence="7">The sequence shown here is derived from an EMBL/GenBank/DDBJ whole genome shotgun (WGS) entry which is preliminary data.</text>
</comment>
<evidence type="ECO:0000313" key="7">
    <source>
        <dbReference type="EMBL" id="MFC3689499.1"/>
    </source>
</evidence>
<dbReference type="PANTHER" id="PTHR47053">
    <property type="entry name" value="MUREIN DD-ENDOPEPTIDASE MEPH-RELATED"/>
    <property type="match status" value="1"/>
</dbReference>
<dbReference type="InterPro" id="IPR038765">
    <property type="entry name" value="Papain-like_cys_pep_sf"/>
</dbReference>
<dbReference type="InterPro" id="IPR051202">
    <property type="entry name" value="Peptidase_C40"/>
</dbReference>
<dbReference type="InterPro" id="IPR000064">
    <property type="entry name" value="NLP_P60_dom"/>
</dbReference>
<dbReference type="SUPFAM" id="SSF54001">
    <property type="entry name" value="Cysteine proteinases"/>
    <property type="match status" value="1"/>
</dbReference>
<evidence type="ECO:0000256" key="2">
    <source>
        <dbReference type="ARBA" id="ARBA00007734"/>
    </source>
</evidence>
<evidence type="ECO:0000256" key="3">
    <source>
        <dbReference type="ARBA" id="ARBA00022670"/>
    </source>
</evidence>
<sequence>MSVIEVQARVASIAGRLDTLSARRATVDPAAAAAFAARLAGATSATTGAGTPGAAGTTAAAAAGATGPRTAGGPTGGDVVDAARRYLGVPYRWGGTDPATGLDCSGFVQRVFADLGVDLPRTVADQRHAGTAVASMADARPGDLLVFDSAGSPSGRHIGIYVGDGQMIASPKKGEDVSIMKVWDDVAAIRRVVPDGSAAPAAIAATAGVQAAARPAWAAPSTDLAGVFADATARYSLPEGLLAAVAQKESGMRADAVSPAGARGLMQLMPGTAKELGVDPMVPAQAVDGAARYLRQQLDAFGSVDLALAAYNAGPGAVRRHGGIPPYAETQNYVTAVMAAMKDGRTA</sequence>
<evidence type="ECO:0000256" key="1">
    <source>
        <dbReference type="ARBA" id="ARBA00007074"/>
    </source>
</evidence>
<reference evidence="8" key="1">
    <citation type="journal article" date="2019" name="Int. J. Syst. Evol. Microbiol.">
        <title>The Global Catalogue of Microorganisms (GCM) 10K type strain sequencing project: providing services to taxonomists for standard genome sequencing and annotation.</title>
        <authorList>
            <consortium name="The Broad Institute Genomics Platform"/>
            <consortium name="The Broad Institute Genome Sequencing Center for Infectious Disease"/>
            <person name="Wu L."/>
            <person name="Ma J."/>
        </authorList>
    </citation>
    <scope>NUCLEOTIDE SEQUENCE [LARGE SCALE GENOMIC DNA]</scope>
    <source>
        <strain evidence="8">NCAIM B.02333</strain>
    </source>
</reference>
<dbReference type="SUPFAM" id="SSF53955">
    <property type="entry name" value="Lysozyme-like"/>
    <property type="match status" value="1"/>
</dbReference>
<dbReference type="InterPro" id="IPR008258">
    <property type="entry name" value="Transglycosylase_SLT_dom_1"/>
</dbReference>
<dbReference type="CDD" id="cd00254">
    <property type="entry name" value="LT-like"/>
    <property type="match status" value="1"/>
</dbReference>
<dbReference type="Pfam" id="PF01464">
    <property type="entry name" value="SLT"/>
    <property type="match status" value="1"/>
</dbReference>
<gene>
    <name evidence="7" type="ORF">ACFOLH_14200</name>
</gene>
<evidence type="ECO:0000256" key="5">
    <source>
        <dbReference type="ARBA" id="ARBA00022807"/>
    </source>
</evidence>
<accession>A0ABV7WI86</accession>
<evidence type="ECO:0000313" key="8">
    <source>
        <dbReference type="Proteomes" id="UP001595685"/>
    </source>
</evidence>
<dbReference type="InterPro" id="IPR023346">
    <property type="entry name" value="Lysozyme-like_dom_sf"/>
</dbReference>
<dbReference type="InterPro" id="IPR000189">
    <property type="entry name" value="Transglyc_AS"/>
</dbReference>
<keyword evidence="5" id="KW-0788">Thiol protease</keyword>
<comment type="similarity">
    <text evidence="2">Belongs to the transglycosylase Slt family.</text>
</comment>
<comment type="similarity">
    <text evidence="1">Belongs to the peptidase C40 family.</text>
</comment>
<dbReference type="Gene3D" id="1.10.530.10">
    <property type="match status" value="1"/>
</dbReference>
<organism evidence="7 8">
    <name type="scientific">Aquipuribacter hungaricus</name>
    <dbReference type="NCBI Taxonomy" id="545624"/>
    <lineage>
        <taxon>Bacteria</taxon>
        <taxon>Bacillati</taxon>
        <taxon>Actinomycetota</taxon>
        <taxon>Actinomycetes</taxon>
        <taxon>Micrococcales</taxon>
        <taxon>Intrasporangiaceae</taxon>
        <taxon>Aquipuribacter</taxon>
    </lineage>
</organism>
<keyword evidence="3" id="KW-0645">Protease</keyword>
<dbReference type="Proteomes" id="UP001595685">
    <property type="component" value="Unassembled WGS sequence"/>
</dbReference>
<dbReference type="PROSITE" id="PS51935">
    <property type="entry name" value="NLPC_P60"/>
    <property type="match status" value="1"/>
</dbReference>
<protein>
    <submittedName>
        <fullName evidence="7">Transglycosylase SLT domain-containing protein</fullName>
    </submittedName>
</protein>
<feature type="domain" description="NlpC/P60" evidence="6">
    <location>
        <begin position="73"/>
        <end position="201"/>
    </location>
</feature>
<proteinExistence type="inferred from homology"/>
<dbReference type="RefSeq" id="WP_376984051.1">
    <property type="nucleotide sequence ID" value="NZ_JBHRWW010000010.1"/>
</dbReference>
<keyword evidence="4" id="KW-0378">Hydrolase</keyword>
<evidence type="ECO:0000259" key="6">
    <source>
        <dbReference type="PROSITE" id="PS51935"/>
    </source>
</evidence>
<evidence type="ECO:0000256" key="4">
    <source>
        <dbReference type="ARBA" id="ARBA00022801"/>
    </source>
</evidence>
<dbReference type="PANTHER" id="PTHR47053:SF1">
    <property type="entry name" value="MUREIN DD-ENDOPEPTIDASE MEPH-RELATED"/>
    <property type="match status" value="1"/>
</dbReference>
<dbReference type="Pfam" id="PF00877">
    <property type="entry name" value="NLPC_P60"/>
    <property type="match status" value="1"/>
</dbReference>
<dbReference type="PROSITE" id="PS00922">
    <property type="entry name" value="TRANSGLYCOSYLASE"/>
    <property type="match status" value="1"/>
</dbReference>
<name>A0ABV7WI86_9MICO</name>
<keyword evidence="8" id="KW-1185">Reference proteome</keyword>
<dbReference type="Gene3D" id="3.90.1720.10">
    <property type="entry name" value="endopeptidase domain like (from Nostoc punctiforme)"/>
    <property type="match status" value="1"/>
</dbReference>
<dbReference type="EMBL" id="JBHRWW010000010">
    <property type="protein sequence ID" value="MFC3689499.1"/>
    <property type="molecule type" value="Genomic_DNA"/>
</dbReference>